<feature type="region of interest" description="Disordered" evidence="8">
    <location>
        <begin position="479"/>
        <end position="499"/>
    </location>
</feature>
<feature type="coiled-coil region" evidence="7">
    <location>
        <begin position="154"/>
        <end position="185"/>
    </location>
</feature>
<keyword evidence="3" id="KW-0132">Cell division</keyword>
<dbReference type="GO" id="GO:0051315">
    <property type="term" value="P:attachment of mitotic spindle microtubules to kinetochore"/>
    <property type="evidence" value="ECO:0007669"/>
    <property type="project" value="TreeGrafter"/>
</dbReference>
<dbReference type="GO" id="GO:0072686">
    <property type="term" value="C:mitotic spindle"/>
    <property type="evidence" value="ECO:0007669"/>
    <property type="project" value="TreeGrafter"/>
</dbReference>
<proteinExistence type="inferred from homology"/>
<keyword evidence="5" id="KW-0539">Nucleus</keyword>
<evidence type="ECO:0000313" key="9">
    <source>
        <dbReference type="EMBL" id="ETM49376.1"/>
    </source>
</evidence>
<reference evidence="9" key="1">
    <citation type="submission" date="2013-11" db="EMBL/GenBank/DDBJ databases">
        <title>The Genome Sequence of Phytophthora parasitica IAC_01/95.</title>
        <authorList>
            <consortium name="The Broad Institute Genomics Platform"/>
            <person name="Russ C."/>
            <person name="Tyler B."/>
            <person name="Panabieres F."/>
            <person name="Shan W."/>
            <person name="Tripathy S."/>
            <person name="Grunwald N."/>
            <person name="Machado M."/>
            <person name="Johnson C.S."/>
            <person name="Arredondo F."/>
            <person name="Hong C."/>
            <person name="Coffey M."/>
            <person name="Young S.K."/>
            <person name="Zeng Q."/>
            <person name="Gargeya S."/>
            <person name="Fitzgerald M."/>
            <person name="Abouelleil A."/>
            <person name="Alvarado L."/>
            <person name="Chapman S.B."/>
            <person name="Gainer-Dewar J."/>
            <person name="Goldberg J."/>
            <person name="Griggs A."/>
            <person name="Gujja S."/>
            <person name="Hansen M."/>
            <person name="Howarth C."/>
            <person name="Imamovic A."/>
            <person name="Ireland A."/>
            <person name="Larimer J."/>
            <person name="McCowan C."/>
            <person name="Murphy C."/>
            <person name="Pearson M."/>
            <person name="Poon T.W."/>
            <person name="Priest M."/>
            <person name="Roberts A."/>
            <person name="Saif S."/>
            <person name="Shea T."/>
            <person name="Sykes S."/>
            <person name="Wortman J."/>
            <person name="Nusbaum C."/>
            <person name="Birren B."/>
        </authorList>
    </citation>
    <scope>NUCLEOTIDE SEQUENCE [LARGE SCALE GENOMIC DNA]</scope>
    <source>
        <strain evidence="9">IAC_01/95</strain>
    </source>
</reference>
<dbReference type="InterPro" id="IPR008672">
    <property type="entry name" value="Mad1"/>
</dbReference>
<dbReference type="EMBL" id="KI692187">
    <property type="protein sequence ID" value="ETM49376.1"/>
    <property type="molecule type" value="Genomic_DNA"/>
</dbReference>
<name>W2NLB0_PHYNI</name>
<evidence type="ECO:0000256" key="7">
    <source>
        <dbReference type="SAM" id="Coils"/>
    </source>
</evidence>
<comment type="subcellular location">
    <subcellularLocation>
        <location evidence="1">Nucleus</location>
    </subcellularLocation>
</comment>
<gene>
    <name evidence="9" type="ORF">L914_06315</name>
</gene>
<evidence type="ECO:0000256" key="1">
    <source>
        <dbReference type="ARBA" id="ARBA00004123"/>
    </source>
</evidence>
<dbReference type="PANTHER" id="PTHR23168:SF0">
    <property type="entry name" value="MITOTIC SPINDLE ASSEMBLY CHECKPOINT PROTEIN MAD1"/>
    <property type="match status" value="1"/>
</dbReference>
<organism evidence="9">
    <name type="scientific">Phytophthora nicotianae</name>
    <name type="common">Potato buckeye rot agent</name>
    <name type="synonym">Phytophthora parasitica</name>
    <dbReference type="NCBI Taxonomy" id="4792"/>
    <lineage>
        <taxon>Eukaryota</taxon>
        <taxon>Sar</taxon>
        <taxon>Stramenopiles</taxon>
        <taxon>Oomycota</taxon>
        <taxon>Peronosporomycetes</taxon>
        <taxon>Peronosporales</taxon>
        <taxon>Peronosporaceae</taxon>
        <taxon>Phytophthora</taxon>
    </lineage>
</organism>
<evidence type="ECO:0000256" key="4">
    <source>
        <dbReference type="ARBA" id="ARBA00022776"/>
    </source>
</evidence>
<dbReference type="SUPFAM" id="SSF75704">
    <property type="entry name" value="Mitotic arrest deficient-like 1, Mad1"/>
    <property type="match status" value="1"/>
</dbReference>
<feature type="coiled-coil region" evidence="7">
    <location>
        <begin position="389"/>
        <end position="430"/>
    </location>
</feature>
<sequence>MQMLKIQLETNSQRHQIELKERDVQLDQLRRQLKFAVVEEEETRMELKTLTNEYSAEKLQLEKRVVELEAQLELVEGKLNEWKEKALEATSQLRLQTRQSAMKIQLLQDELEAAQDSSSTSSQIRLLESQLKEKSLEAEHAASTLLGAQETLENAREVRELNEQITQLQSTERKLKAELVDLIEASRSSSILQEKLYQTTQKLQQSEERNTQSLKRIESAMLVEEAHKQFYDYFEPIVKEEKSGVSLEDLKNRPAAAVIELYKARQNAFEILFEHKSNAEIQRRRLEKQCEKLQSDLITSGNNCAKLEMQLAEIQEKMNGSNDVVTHLRKVNAELIEILETYGKDPDDQEANELSTKRVALLESLLKQSQELIKGMESTQKSMATPAAVKKYESRIERLEKALADAKQENGNLKKHLEKAEMELAVFEKRLGRGEFNVETTKIVHLAVNPTRELLQSKAKSSDIEKLRQENEALRSRLSKLTDGEDAESPGIAEDKLTTTTSYDTVEGLKKLNQRLKQVRRFVQLPN</sequence>
<dbReference type="Proteomes" id="UP000054532">
    <property type="component" value="Unassembled WGS sequence"/>
</dbReference>
<evidence type="ECO:0000256" key="8">
    <source>
        <dbReference type="SAM" id="MobiDB-lite"/>
    </source>
</evidence>
<dbReference type="GO" id="GO:0005635">
    <property type="term" value="C:nuclear envelope"/>
    <property type="evidence" value="ECO:0007669"/>
    <property type="project" value="TreeGrafter"/>
</dbReference>
<dbReference type="GO" id="GO:0007094">
    <property type="term" value="P:mitotic spindle assembly checkpoint signaling"/>
    <property type="evidence" value="ECO:0007669"/>
    <property type="project" value="InterPro"/>
</dbReference>
<evidence type="ECO:0000256" key="5">
    <source>
        <dbReference type="ARBA" id="ARBA00023242"/>
    </source>
</evidence>
<dbReference type="PANTHER" id="PTHR23168">
    <property type="entry name" value="MITOTIC SPINDLE ASSEMBLY CHECKPOINT PROTEIN MAD1 MITOTIC ARREST DEFICIENT-LIKE PROTEIN 1"/>
    <property type="match status" value="1"/>
</dbReference>
<keyword evidence="4" id="KW-0498">Mitosis</keyword>
<protein>
    <submittedName>
        <fullName evidence="9">Uncharacterized protein</fullName>
    </submittedName>
</protein>
<dbReference type="Gene3D" id="6.10.250.90">
    <property type="match status" value="1"/>
</dbReference>
<keyword evidence="6" id="KW-0131">Cell cycle</keyword>
<comment type="similarity">
    <text evidence="2">Belongs to the MAD1 family.</text>
</comment>
<evidence type="ECO:0000256" key="2">
    <source>
        <dbReference type="ARBA" id="ARBA00008029"/>
    </source>
</evidence>
<evidence type="ECO:0000256" key="6">
    <source>
        <dbReference type="ARBA" id="ARBA00023306"/>
    </source>
</evidence>
<dbReference type="GO" id="GO:0051301">
    <property type="term" value="P:cell division"/>
    <property type="evidence" value="ECO:0007669"/>
    <property type="project" value="UniProtKB-KW"/>
</dbReference>
<feature type="coiled-coil region" evidence="7">
    <location>
        <begin position="276"/>
        <end position="324"/>
    </location>
</feature>
<accession>W2NLB0</accession>
<keyword evidence="7" id="KW-0175">Coiled coil</keyword>
<evidence type="ECO:0000256" key="3">
    <source>
        <dbReference type="ARBA" id="ARBA00022618"/>
    </source>
</evidence>
<dbReference type="GO" id="GO:0000776">
    <property type="term" value="C:kinetochore"/>
    <property type="evidence" value="ECO:0007669"/>
    <property type="project" value="TreeGrafter"/>
</dbReference>
<dbReference type="AlphaFoldDB" id="W2NLB0"/>
<feature type="coiled-coil region" evidence="7">
    <location>
        <begin position="12"/>
        <end position="99"/>
    </location>
</feature>